<feature type="compositionally biased region" description="Polar residues" evidence="1">
    <location>
        <begin position="1"/>
        <end position="17"/>
    </location>
</feature>
<evidence type="ECO:0000313" key="3">
    <source>
        <dbReference type="Proteomes" id="UP000295070"/>
    </source>
</evidence>
<feature type="compositionally biased region" description="Polar residues" evidence="1">
    <location>
        <begin position="24"/>
        <end position="33"/>
    </location>
</feature>
<keyword evidence="3" id="KW-1185">Reference proteome</keyword>
<feature type="compositionally biased region" description="Low complexity" evidence="1">
    <location>
        <begin position="62"/>
        <end position="95"/>
    </location>
</feature>
<dbReference type="AlphaFoldDB" id="A0A484CJW0"/>
<protein>
    <submittedName>
        <fullName evidence="2">Uncharacterized protein</fullName>
    </submittedName>
</protein>
<comment type="caution">
    <text evidence="2">The sequence shown here is derived from an EMBL/GenBank/DDBJ whole genome shotgun (WGS) entry which is preliminary data.</text>
</comment>
<organism evidence="2 3">
    <name type="scientific">Perca flavescens</name>
    <name type="common">American yellow perch</name>
    <name type="synonym">Morone flavescens</name>
    <dbReference type="NCBI Taxonomy" id="8167"/>
    <lineage>
        <taxon>Eukaryota</taxon>
        <taxon>Metazoa</taxon>
        <taxon>Chordata</taxon>
        <taxon>Craniata</taxon>
        <taxon>Vertebrata</taxon>
        <taxon>Euteleostomi</taxon>
        <taxon>Actinopterygii</taxon>
        <taxon>Neopterygii</taxon>
        <taxon>Teleostei</taxon>
        <taxon>Neoteleostei</taxon>
        <taxon>Acanthomorphata</taxon>
        <taxon>Eupercaria</taxon>
        <taxon>Perciformes</taxon>
        <taxon>Percoidei</taxon>
        <taxon>Percidae</taxon>
        <taxon>Percinae</taxon>
        <taxon>Perca</taxon>
    </lineage>
</organism>
<feature type="region of interest" description="Disordered" evidence="1">
    <location>
        <begin position="1"/>
        <end position="117"/>
    </location>
</feature>
<sequence>MGCSTSSQTSAVDTTRPSAKPEESNGSSTTGAANENGKVAEDSETIPDQTPAGGGDAKPADESAAAAPAEAAADSTAEAAGSCAEPAAPEQEIAEVTVTDSEPKAEEEPGEWPSPSE</sequence>
<evidence type="ECO:0000313" key="2">
    <source>
        <dbReference type="EMBL" id="TDH04081.1"/>
    </source>
</evidence>
<dbReference type="Proteomes" id="UP000295070">
    <property type="component" value="Chromosome 14"/>
</dbReference>
<dbReference type="EMBL" id="SCKG01000014">
    <property type="protein sequence ID" value="TDH04081.1"/>
    <property type="molecule type" value="Genomic_DNA"/>
</dbReference>
<reference evidence="2 3" key="1">
    <citation type="submission" date="2019-01" db="EMBL/GenBank/DDBJ databases">
        <title>A chromosome-scale genome assembly of the yellow perch, Perca flavescens.</title>
        <authorList>
            <person name="Feron R."/>
            <person name="Morvezen R."/>
            <person name="Bestin A."/>
            <person name="Haffray P."/>
            <person name="Klopp C."/>
            <person name="Zahm M."/>
            <person name="Cabau C."/>
            <person name="Roques C."/>
            <person name="Donnadieu C."/>
            <person name="Bouchez O."/>
            <person name="Christie M."/>
            <person name="Larson W."/>
            <person name="Guiguen Y."/>
        </authorList>
    </citation>
    <scope>NUCLEOTIDE SEQUENCE [LARGE SCALE GENOMIC DNA]</scope>
    <source>
        <strain evidence="2">YP-PL-M2</strain>
        <tissue evidence="2">Blood</tissue>
    </source>
</reference>
<name>A0A484CJW0_PERFV</name>
<accession>A0A484CJW0</accession>
<proteinExistence type="predicted"/>
<gene>
    <name evidence="2" type="ORF">EPR50_G00148530</name>
</gene>
<evidence type="ECO:0000256" key="1">
    <source>
        <dbReference type="SAM" id="MobiDB-lite"/>
    </source>
</evidence>